<reference evidence="4 5" key="1">
    <citation type="journal article" date="2010" name="Science">
        <title>Genomic analysis of organismal complexity in the multicellular green alga Volvox carteri.</title>
        <authorList>
            <person name="Prochnik S.E."/>
            <person name="Umen J."/>
            <person name="Nedelcu A.M."/>
            <person name="Hallmann A."/>
            <person name="Miller S.M."/>
            <person name="Nishii I."/>
            <person name="Ferris P."/>
            <person name="Kuo A."/>
            <person name="Mitros T."/>
            <person name="Fritz-Laylin L.K."/>
            <person name="Hellsten U."/>
            <person name="Chapman J."/>
            <person name="Simakov O."/>
            <person name="Rensing S.A."/>
            <person name="Terry A."/>
            <person name="Pangilinan J."/>
            <person name="Kapitonov V."/>
            <person name="Jurka J."/>
            <person name="Salamov A."/>
            <person name="Shapiro H."/>
            <person name="Schmutz J."/>
            <person name="Grimwood J."/>
            <person name="Lindquist E."/>
            <person name="Lucas S."/>
            <person name="Grigoriev I.V."/>
            <person name="Schmitt R."/>
            <person name="Kirk D."/>
            <person name="Rokhsar D.S."/>
        </authorList>
    </citation>
    <scope>NUCLEOTIDE SEQUENCE [LARGE SCALE GENOMIC DNA]</scope>
    <source>
        <strain evidence="5">f. Nagariensis / Eve</strain>
    </source>
</reference>
<evidence type="ECO:0000259" key="3">
    <source>
        <dbReference type="PROSITE" id="PS50287"/>
    </source>
</evidence>
<dbReference type="GO" id="GO:0016020">
    <property type="term" value="C:membrane"/>
    <property type="evidence" value="ECO:0007669"/>
    <property type="project" value="InterPro"/>
</dbReference>
<protein>
    <recommendedName>
        <fullName evidence="3">SRCR domain-containing protein</fullName>
    </recommendedName>
</protein>
<name>D8U687_VOLCA</name>
<dbReference type="OrthoDB" id="547695at2759"/>
<dbReference type="AlphaFoldDB" id="D8U687"/>
<dbReference type="InterPro" id="IPR036772">
    <property type="entry name" value="SRCR-like_dom_sf"/>
</dbReference>
<sequence>PGGIQGRLEVLYNGVWGTVCEDGFEDRDANVVCRQLGLSGGRAHWGAYFGEGSGPIFLSNVGCSGLEKRLQDCANLQWNPKSCSHSEDVSVVCYGGLSWVR</sequence>
<dbReference type="Proteomes" id="UP000001058">
    <property type="component" value="Unassembled WGS sequence"/>
</dbReference>
<evidence type="ECO:0000256" key="1">
    <source>
        <dbReference type="ARBA" id="ARBA00022729"/>
    </source>
</evidence>
<organism evidence="5">
    <name type="scientific">Volvox carteri f. nagariensis</name>
    <dbReference type="NCBI Taxonomy" id="3068"/>
    <lineage>
        <taxon>Eukaryota</taxon>
        <taxon>Viridiplantae</taxon>
        <taxon>Chlorophyta</taxon>
        <taxon>core chlorophytes</taxon>
        <taxon>Chlorophyceae</taxon>
        <taxon>CS clade</taxon>
        <taxon>Chlamydomonadales</taxon>
        <taxon>Volvocaceae</taxon>
        <taxon>Volvox</taxon>
    </lineage>
</organism>
<accession>D8U687</accession>
<feature type="domain" description="SRCR" evidence="3">
    <location>
        <begin position="1"/>
        <end position="94"/>
    </location>
</feature>
<dbReference type="SMART" id="SM00202">
    <property type="entry name" value="SR"/>
    <property type="match status" value="1"/>
</dbReference>
<evidence type="ECO:0000256" key="2">
    <source>
        <dbReference type="ARBA" id="ARBA00023157"/>
    </source>
</evidence>
<keyword evidence="1" id="KW-0732">Signal</keyword>
<dbReference type="STRING" id="3068.D8U687"/>
<gene>
    <name evidence="4" type="ORF">VOLCADRAFT_64471</name>
</gene>
<dbReference type="RefSeq" id="XP_002954181.1">
    <property type="nucleotide sequence ID" value="XM_002954135.1"/>
</dbReference>
<dbReference type="PRINTS" id="PR00258">
    <property type="entry name" value="SPERACTRCPTR"/>
</dbReference>
<dbReference type="InParanoid" id="D8U687"/>
<dbReference type="Gene3D" id="3.10.250.10">
    <property type="entry name" value="SRCR-like domain"/>
    <property type="match status" value="1"/>
</dbReference>
<evidence type="ECO:0000313" key="4">
    <source>
        <dbReference type="EMBL" id="EFJ44898.1"/>
    </source>
</evidence>
<dbReference type="InterPro" id="IPR001190">
    <property type="entry name" value="SRCR"/>
</dbReference>
<dbReference type="SUPFAM" id="SSF56487">
    <property type="entry name" value="SRCR-like"/>
    <property type="match status" value="1"/>
</dbReference>
<dbReference type="GeneID" id="9624022"/>
<dbReference type="FunFam" id="3.10.250.10:FF:000001">
    <property type="entry name" value="Lysyl oxidase 4 isoform X1"/>
    <property type="match status" value="1"/>
</dbReference>
<dbReference type="PANTHER" id="PTHR48071:SF18">
    <property type="entry name" value="DELETED IN MALIGNANT BRAIN TUMORS 1 PROTEIN-RELATED"/>
    <property type="match status" value="1"/>
</dbReference>
<keyword evidence="5" id="KW-1185">Reference proteome</keyword>
<dbReference type="EMBL" id="GL378361">
    <property type="protein sequence ID" value="EFJ44898.1"/>
    <property type="molecule type" value="Genomic_DNA"/>
</dbReference>
<keyword evidence="2" id="KW-1015">Disulfide bond</keyword>
<dbReference type="PANTHER" id="PTHR48071">
    <property type="entry name" value="SRCR DOMAIN-CONTAINING PROTEIN"/>
    <property type="match status" value="1"/>
</dbReference>
<evidence type="ECO:0000313" key="5">
    <source>
        <dbReference type="Proteomes" id="UP000001058"/>
    </source>
</evidence>
<dbReference type="PROSITE" id="PS50287">
    <property type="entry name" value="SRCR_2"/>
    <property type="match status" value="1"/>
</dbReference>
<dbReference type="KEGG" id="vcn:VOLCADRAFT_64471"/>
<feature type="non-terminal residue" evidence="4">
    <location>
        <position position="1"/>
    </location>
</feature>
<proteinExistence type="predicted"/>
<dbReference type="Pfam" id="PF00530">
    <property type="entry name" value="SRCR"/>
    <property type="match status" value="1"/>
</dbReference>